<evidence type="ECO:0000313" key="3">
    <source>
        <dbReference type="Proteomes" id="UP000431533"/>
    </source>
</evidence>
<proteinExistence type="predicted"/>
<dbReference type="RefSeq" id="XP_031002001.1">
    <property type="nucleotide sequence ID" value="XM_031153550.1"/>
</dbReference>
<name>A0A8H8QUV9_9HELO</name>
<dbReference type="AlphaFoldDB" id="A0A8H8QUV9"/>
<dbReference type="InterPro" id="IPR010730">
    <property type="entry name" value="HET"/>
</dbReference>
<dbReference type="Pfam" id="PF06985">
    <property type="entry name" value="HET"/>
    <property type="match status" value="1"/>
</dbReference>
<dbReference type="GeneID" id="41988828"/>
<dbReference type="EMBL" id="QGMH01000195">
    <property type="protein sequence ID" value="TVY23213.1"/>
    <property type="molecule type" value="Genomic_DNA"/>
</dbReference>
<dbReference type="PANTHER" id="PTHR10622:SF10">
    <property type="entry name" value="HET DOMAIN-CONTAINING PROTEIN"/>
    <property type="match status" value="1"/>
</dbReference>
<organism evidence="2 3">
    <name type="scientific">Lachnellula hyalina</name>
    <dbReference type="NCBI Taxonomy" id="1316788"/>
    <lineage>
        <taxon>Eukaryota</taxon>
        <taxon>Fungi</taxon>
        <taxon>Dikarya</taxon>
        <taxon>Ascomycota</taxon>
        <taxon>Pezizomycotina</taxon>
        <taxon>Leotiomycetes</taxon>
        <taxon>Helotiales</taxon>
        <taxon>Lachnaceae</taxon>
        <taxon>Lachnellula</taxon>
    </lineage>
</organism>
<accession>A0A8H8QUV9</accession>
<protein>
    <submittedName>
        <fullName evidence="2">Vegetative incompatibility protein HET-E-1</fullName>
    </submittedName>
</protein>
<evidence type="ECO:0000259" key="1">
    <source>
        <dbReference type="Pfam" id="PF06985"/>
    </source>
</evidence>
<dbReference type="Proteomes" id="UP000431533">
    <property type="component" value="Unassembled WGS sequence"/>
</dbReference>
<reference evidence="2 3" key="1">
    <citation type="submission" date="2018-05" db="EMBL/GenBank/DDBJ databases">
        <title>Genome sequencing and assembly of the regulated plant pathogen Lachnellula willkommii and related sister species for the development of diagnostic species identification markers.</title>
        <authorList>
            <person name="Giroux E."/>
            <person name="Bilodeau G."/>
        </authorList>
    </citation>
    <scope>NUCLEOTIDE SEQUENCE [LARGE SCALE GENOMIC DNA]</scope>
    <source>
        <strain evidence="2 3">CBS 185.66</strain>
    </source>
</reference>
<gene>
    <name evidence="2" type="primary">HET-E1_16</name>
    <name evidence="2" type="ORF">LHYA1_G008630</name>
</gene>
<comment type="caution">
    <text evidence="2">The sequence shown here is derived from an EMBL/GenBank/DDBJ whole genome shotgun (WGS) entry which is preliminary data.</text>
</comment>
<feature type="domain" description="Heterokaryon incompatibility" evidence="1">
    <location>
        <begin position="22"/>
        <end position="107"/>
    </location>
</feature>
<dbReference type="OrthoDB" id="674604at2759"/>
<keyword evidence="3" id="KW-1185">Reference proteome</keyword>
<sequence length="203" mass="23243">MRLLNVKSLQIELFSGSNVSAYVILSHCWGGGEVSFEDISVPGAAWLRKVGARKIKYACEQSMRDQWAYVWIDTCCIDKRSSAELSEAINSMYNWYEESHVCYVYLEDVLGGIQILPETDLDLQFHKSRWFTRGWTLQELIAPNYVLFYDKTWRPVGSREALASHISAITKIPEKILKEPLELGIRQCGKENVMGSREADDSH</sequence>
<evidence type="ECO:0000313" key="2">
    <source>
        <dbReference type="EMBL" id="TVY23213.1"/>
    </source>
</evidence>
<dbReference type="PANTHER" id="PTHR10622">
    <property type="entry name" value="HET DOMAIN-CONTAINING PROTEIN"/>
    <property type="match status" value="1"/>
</dbReference>